<dbReference type="Pfam" id="PF00734">
    <property type="entry name" value="CBM_1"/>
    <property type="match status" value="1"/>
</dbReference>
<evidence type="ECO:0000256" key="7">
    <source>
        <dbReference type="ARBA" id="ARBA00023002"/>
    </source>
</evidence>
<keyword evidence="20" id="KW-1185">Reference proteome</keyword>
<dbReference type="AlphaFoldDB" id="A0A8H5EUR0"/>
<keyword evidence="8" id="KW-0186">Copper</keyword>
<dbReference type="GO" id="GO:0030248">
    <property type="term" value="F:cellulose binding"/>
    <property type="evidence" value="ECO:0007669"/>
    <property type="project" value="UniProtKB-UniRule"/>
</dbReference>
<dbReference type="CDD" id="cd21175">
    <property type="entry name" value="LPMO_AA9"/>
    <property type="match status" value="1"/>
</dbReference>
<dbReference type="Gene3D" id="2.70.50.70">
    <property type="match status" value="1"/>
</dbReference>
<evidence type="ECO:0000256" key="3">
    <source>
        <dbReference type="ARBA" id="ARBA00022525"/>
    </source>
</evidence>
<keyword evidence="5 17" id="KW-0732">Signal</keyword>
<feature type="chain" id="PRO_5034849416" description="AA9 family lytic polysaccharide monooxygenase" evidence="17">
    <location>
        <begin position="20"/>
        <end position="352"/>
    </location>
</feature>
<comment type="subcellular location">
    <subcellularLocation>
        <location evidence="2 15">Secreted</location>
    </subcellularLocation>
</comment>
<feature type="region of interest" description="Disordered" evidence="16">
    <location>
        <begin position="252"/>
        <end position="319"/>
    </location>
</feature>
<dbReference type="Proteomes" id="UP000567179">
    <property type="component" value="Unassembled WGS sequence"/>
</dbReference>
<dbReference type="EMBL" id="JAACJJ010000056">
    <property type="protein sequence ID" value="KAF5313255.1"/>
    <property type="molecule type" value="Genomic_DNA"/>
</dbReference>
<dbReference type="GO" id="GO:0008810">
    <property type="term" value="F:cellulase activity"/>
    <property type="evidence" value="ECO:0007669"/>
    <property type="project" value="UniProtKB-UniRule"/>
</dbReference>
<keyword evidence="7" id="KW-0560">Oxidoreductase</keyword>
<evidence type="ECO:0000256" key="11">
    <source>
        <dbReference type="ARBA" id="ARBA00023277"/>
    </source>
</evidence>
<dbReference type="SMART" id="SM00236">
    <property type="entry name" value="fCBD"/>
    <property type="match status" value="1"/>
</dbReference>
<keyword evidence="11 15" id="KW-0119">Carbohydrate metabolism</keyword>
<evidence type="ECO:0000256" key="17">
    <source>
        <dbReference type="SAM" id="SignalP"/>
    </source>
</evidence>
<evidence type="ECO:0000256" key="16">
    <source>
        <dbReference type="SAM" id="MobiDB-lite"/>
    </source>
</evidence>
<comment type="function">
    <text evidence="15">Lytic polysaccharide monooxygenase (LMPO) that depolymerizes crystalline and amorphous polysaccharides via the oxidation of scissile alpha- or beta-(1-4)-glycosidic bonds, yielding C1 and/or C4 oxidation products. Catalysis by LPMOs requires the reduction of the active-site copper from Cu(II) to Cu(I) by a reducing agent and H(2)O(2) or O(2) as a cosubstrate.</text>
</comment>
<keyword evidence="6 15" id="KW-0136">Cellulose degradation</keyword>
<feature type="compositionally biased region" description="Low complexity" evidence="16">
    <location>
        <begin position="272"/>
        <end position="319"/>
    </location>
</feature>
<gene>
    <name evidence="19" type="ORF">D9619_002364</name>
</gene>
<feature type="domain" description="CBM1" evidence="18">
    <location>
        <begin position="316"/>
        <end position="351"/>
    </location>
</feature>
<evidence type="ECO:0000256" key="9">
    <source>
        <dbReference type="ARBA" id="ARBA00023033"/>
    </source>
</evidence>
<dbReference type="GO" id="GO:0046872">
    <property type="term" value="F:metal ion binding"/>
    <property type="evidence" value="ECO:0007669"/>
    <property type="project" value="UniProtKB-KW"/>
</dbReference>
<dbReference type="GO" id="GO:0004497">
    <property type="term" value="F:monooxygenase activity"/>
    <property type="evidence" value="ECO:0007669"/>
    <property type="project" value="UniProtKB-KW"/>
</dbReference>
<dbReference type="EC" id="1.14.99.56" evidence="15"/>
<dbReference type="InterPro" id="IPR035971">
    <property type="entry name" value="CBD_sf"/>
</dbReference>
<evidence type="ECO:0000256" key="10">
    <source>
        <dbReference type="ARBA" id="ARBA00023157"/>
    </source>
</evidence>
<dbReference type="PROSITE" id="PS00562">
    <property type="entry name" value="CBM1_1"/>
    <property type="match status" value="1"/>
</dbReference>
<evidence type="ECO:0000313" key="19">
    <source>
        <dbReference type="EMBL" id="KAF5313255.1"/>
    </source>
</evidence>
<evidence type="ECO:0000256" key="1">
    <source>
        <dbReference type="ARBA" id="ARBA00001973"/>
    </source>
</evidence>
<keyword evidence="3 15" id="KW-0964">Secreted</keyword>
<dbReference type="PROSITE" id="PS51164">
    <property type="entry name" value="CBM1_2"/>
    <property type="match status" value="1"/>
</dbReference>
<evidence type="ECO:0000256" key="5">
    <source>
        <dbReference type="ARBA" id="ARBA00022729"/>
    </source>
</evidence>
<keyword evidence="12 15" id="KW-0624">Polysaccharide degradation</keyword>
<dbReference type="PANTHER" id="PTHR33353">
    <property type="entry name" value="PUTATIVE (AFU_ORTHOLOGUE AFUA_1G12560)-RELATED"/>
    <property type="match status" value="1"/>
</dbReference>
<comment type="catalytic activity">
    <reaction evidence="14 15">
        <text>[(1-&gt;4)-beta-D-glucosyl]n+m + reduced acceptor + O2 = 4-dehydro-beta-D-glucosyl-[(1-&gt;4)-beta-D-glucosyl]n-1 + [(1-&gt;4)-beta-D-glucosyl]m + acceptor + H2O.</text>
        <dbReference type="EC" id="1.14.99.56"/>
    </reaction>
</comment>
<evidence type="ECO:0000256" key="4">
    <source>
        <dbReference type="ARBA" id="ARBA00022723"/>
    </source>
</evidence>
<accession>A0A8H5EUR0</accession>
<dbReference type="OrthoDB" id="3238762at2759"/>
<evidence type="ECO:0000256" key="14">
    <source>
        <dbReference type="ARBA" id="ARBA00045077"/>
    </source>
</evidence>
<feature type="signal peptide" evidence="17">
    <location>
        <begin position="1"/>
        <end position="19"/>
    </location>
</feature>
<dbReference type="Pfam" id="PF03443">
    <property type="entry name" value="AA9"/>
    <property type="match status" value="1"/>
</dbReference>
<evidence type="ECO:0000256" key="13">
    <source>
        <dbReference type="ARBA" id="ARBA00044502"/>
    </source>
</evidence>
<feature type="compositionally biased region" description="Low complexity" evidence="16">
    <location>
        <begin position="252"/>
        <end position="265"/>
    </location>
</feature>
<comment type="caution">
    <text evidence="19">The sequence shown here is derived from an EMBL/GenBank/DDBJ whole genome shotgun (WGS) entry which is preliminary data.</text>
</comment>
<dbReference type="InterPro" id="IPR005103">
    <property type="entry name" value="AA9_LPMO"/>
</dbReference>
<dbReference type="InterPro" id="IPR000254">
    <property type="entry name" value="CBD"/>
</dbReference>
<evidence type="ECO:0000256" key="12">
    <source>
        <dbReference type="ARBA" id="ARBA00023326"/>
    </source>
</evidence>
<evidence type="ECO:0000256" key="8">
    <source>
        <dbReference type="ARBA" id="ARBA00023008"/>
    </source>
</evidence>
<keyword evidence="10 15" id="KW-1015">Disulfide bond</keyword>
<dbReference type="GO" id="GO:0030245">
    <property type="term" value="P:cellulose catabolic process"/>
    <property type="evidence" value="ECO:0007669"/>
    <property type="project" value="UniProtKB-UniRule"/>
</dbReference>
<comment type="cofactor">
    <cofactor evidence="1">
        <name>Cu(2+)</name>
        <dbReference type="ChEBI" id="CHEBI:29036"/>
    </cofactor>
</comment>
<sequence>MRYQSILAASAAFVASASAHATFQELWINNVDAGTSCARLPTSNNPVTSVTGSSIACNVFTPSSGVCNVNAGDSLTVEMHQQPNDRSCATEAIGGAHYGPVTVYMAKVSDATSADATSAGWFKVSQMGLPSSNPDYWGSQVLNDNCGHYTFKVPSDIAPGNYLVRAEVIALHVASSVGGAQFYPGCFQINISGSGSATPATVKFPGAYSATDPGILINIYQQLSSYAIPGPTAYGLASPAVANTPWPTTATWNTAQQPSTVPTVVPGGGSGSTTKPSSSTTKPVTTTTPTTTPTTVKTTSTTRTTSSSPSATPTGSGSPLYGQCGGQGWAGPFTCASGTCKVTNQFYSQCLP</sequence>
<keyword evidence="9" id="KW-0503">Monooxygenase</keyword>
<comment type="domain">
    <text evidence="15">Has a modular structure: an endo-beta-1,4-glucanase catalytic module at the N-terminus, a linker rich in serines and threonines, and a C-terminal carbohydrate-binding module (CBM).</text>
</comment>
<evidence type="ECO:0000259" key="18">
    <source>
        <dbReference type="PROSITE" id="PS51164"/>
    </source>
</evidence>
<dbReference type="SUPFAM" id="SSF57180">
    <property type="entry name" value="Cellulose-binding domain"/>
    <property type="match status" value="1"/>
</dbReference>
<proteinExistence type="inferred from homology"/>
<evidence type="ECO:0000256" key="2">
    <source>
        <dbReference type="ARBA" id="ARBA00004613"/>
    </source>
</evidence>
<dbReference type="GO" id="GO:0005576">
    <property type="term" value="C:extracellular region"/>
    <property type="evidence" value="ECO:0007669"/>
    <property type="project" value="UniProtKB-SubCell"/>
</dbReference>
<organism evidence="19 20">
    <name type="scientific">Psilocybe cf. subviscida</name>
    <dbReference type="NCBI Taxonomy" id="2480587"/>
    <lineage>
        <taxon>Eukaryota</taxon>
        <taxon>Fungi</taxon>
        <taxon>Dikarya</taxon>
        <taxon>Basidiomycota</taxon>
        <taxon>Agaricomycotina</taxon>
        <taxon>Agaricomycetes</taxon>
        <taxon>Agaricomycetidae</taxon>
        <taxon>Agaricales</taxon>
        <taxon>Agaricineae</taxon>
        <taxon>Strophariaceae</taxon>
        <taxon>Psilocybe</taxon>
    </lineage>
</organism>
<name>A0A8H5EUR0_9AGAR</name>
<protein>
    <recommendedName>
        <fullName evidence="15">AA9 family lytic polysaccharide monooxygenase</fullName>
        <ecNumber evidence="15">1.14.99.56</ecNumber>
    </recommendedName>
    <alternativeName>
        <fullName evidence="15">Endo-beta-1,4-glucanase</fullName>
    </alternativeName>
    <alternativeName>
        <fullName evidence="15">Glycosyl hydrolase 61 family protein</fullName>
    </alternativeName>
</protein>
<evidence type="ECO:0000256" key="15">
    <source>
        <dbReference type="RuleBase" id="RU368122"/>
    </source>
</evidence>
<evidence type="ECO:0000313" key="20">
    <source>
        <dbReference type="Proteomes" id="UP000567179"/>
    </source>
</evidence>
<keyword evidence="4" id="KW-0479">Metal-binding</keyword>
<evidence type="ECO:0000256" key="6">
    <source>
        <dbReference type="ARBA" id="ARBA00023001"/>
    </source>
</evidence>
<dbReference type="PANTHER" id="PTHR33353:SF9">
    <property type="entry name" value="ENDOGLUCANASE II"/>
    <property type="match status" value="1"/>
</dbReference>
<dbReference type="InterPro" id="IPR049892">
    <property type="entry name" value="AA9"/>
</dbReference>
<comment type="similarity">
    <text evidence="13">Belongs to the polysaccharide monooxygenase AA9 family.</text>
</comment>
<reference evidence="19 20" key="1">
    <citation type="journal article" date="2020" name="ISME J.">
        <title>Uncovering the hidden diversity of litter-decomposition mechanisms in mushroom-forming fungi.</title>
        <authorList>
            <person name="Floudas D."/>
            <person name="Bentzer J."/>
            <person name="Ahren D."/>
            <person name="Johansson T."/>
            <person name="Persson P."/>
            <person name="Tunlid A."/>
        </authorList>
    </citation>
    <scope>NUCLEOTIDE SEQUENCE [LARGE SCALE GENOMIC DNA]</scope>
    <source>
        <strain evidence="19 20">CBS 101986</strain>
    </source>
</reference>